<sequence>MFWTDIVGFITHVLSRHRFRTITLWLAIAIGVVAVNLLTALGEGAKSFVLKEFNVLGRNTLIVLPGKKETTGGMPPLTGESPRPLTLKDAISVSRLSGVKAVAPIVVGNIEASYDGKIREVLTIGTSRDFFLIRQLKVSQGQILPTLDLDKGEAVCVIGNKLRQELFQNKPALGERIRLADSRFRVIGVLNQGGTSFGFDMDDVIIIPVANAQSVFNVEGLFRLFAEVRVYQQLDNIKQAIIELLKERHEGEEDVTVISQDAMLTSVQEILDILTIAVAGIASISMLVAGILIMNMMMITVSQRVKEIGLLKALGATSSTVRVLFLSEAGLIAAVASMSGLALSQLIVLLANIYFIELQFHSPWWAQVGSILLAILLALIFAWLPAQRASMLSPVEALQGKQQKEVS</sequence>
<evidence type="ECO:0000256" key="6">
    <source>
        <dbReference type="ARBA" id="ARBA00038076"/>
    </source>
</evidence>
<dbReference type="EMBL" id="ASHL01000004">
    <property type="protein sequence ID" value="EPD13176.1"/>
    <property type="molecule type" value="Genomic_DNA"/>
</dbReference>
<feature type="transmembrane region" description="Helical" evidence="7">
    <location>
        <begin position="22"/>
        <end position="41"/>
    </location>
</feature>
<evidence type="ECO:0000256" key="3">
    <source>
        <dbReference type="ARBA" id="ARBA00022692"/>
    </source>
</evidence>
<keyword evidence="4 7" id="KW-1133">Transmembrane helix</keyword>
<feature type="domain" description="ABC3 transporter permease C-terminal" evidence="8">
    <location>
        <begin position="281"/>
        <end position="393"/>
    </location>
</feature>
<evidence type="ECO:0000259" key="8">
    <source>
        <dbReference type="Pfam" id="PF02687"/>
    </source>
</evidence>
<feature type="transmembrane region" description="Helical" evidence="7">
    <location>
        <begin position="273"/>
        <end position="294"/>
    </location>
</feature>
<comment type="caution">
    <text evidence="10">The sequence shown here is derived from an EMBL/GenBank/DDBJ whole genome shotgun (WGS) entry which is preliminary data.</text>
</comment>
<name>A0AB33Z173_9GAMM</name>
<comment type="similarity">
    <text evidence="6">Belongs to the ABC-4 integral membrane protein family.</text>
</comment>
<dbReference type="InterPro" id="IPR050250">
    <property type="entry name" value="Macrolide_Exporter_MacB"/>
</dbReference>
<evidence type="ECO:0000256" key="2">
    <source>
        <dbReference type="ARBA" id="ARBA00022475"/>
    </source>
</evidence>
<evidence type="ECO:0000259" key="9">
    <source>
        <dbReference type="Pfam" id="PF12704"/>
    </source>
</evidence>
<gene>
    <name evidence="10" type="ORF">L196_06025</name>
</gene>
<accession>A0AB33Z173</accession>
<dbReference type="InterPro" id="IPR025857">
    <property type="entry name" value="MacB_PCD"/>
</dbReference>
<feature type="transmembrane region" description="Helical" evidence="7">
    <location>
        <begin position="362"/>
        <end position="384"/>
    </location>
</feature>
<dbReference type="PANTHER" id="PTHR30572:SF4">
    <property type="entry name" value="ABC TRANSPORTER PERMEASE YTRF"/>
    <property type="match status" value="1"/>
</dbReference>
<dbReference type="Proteomes" id="UP000015462">
    <property type="component" value="Unassembled WGS sequence"/>
</dbReference>
<feature type="domain" description="MacB-like periplasmic core" evidence="9">
    <location>
        <begin position="26"/>
        <end position="241"/>
    </location>
</feature>
<evidence type="ECO:0000256" key="4">
    <source>
        <dbReference type="ARBA" id="ARBA00022989"/>
    </source>
</evidence>
<organism evidence="10 11">
    <name type="scientific">Cycloclasticus pugetii</name>
    <dbReference type="NCBI Taxonomy" id="34068"/>
    <lineage>
        <taxon>Bacteria</taxon>
        <taxon>Pseudomonadati</taxon>
        <taxon>Pseudomonadota</taxon>
        <taxon>Gammaproteobacteria</taxon>
        <taxon>Thiotrichales</taxon>
        <taxon>Piscirickettsiaceae</taxon>
        <taxon>Cycloclasticus</taxon>
    </lineage>
</organism>
<reference evidence="10 11" key="1">
    <citation type="journal article" date="2013" name="Genome Announc.">
        <title>Genome Sequence of the Pyrene- and Fluoranthene-Degrading Bacterium Cycloclasticus sp. Strain PY97M.</title>
        <authorList>
            <person name="Cui Z."/>
            <person name="Xu G."/>
            <person name="Li Q."/>
            <person name="Gao W."/>
            <person name="Zheng L."/>
        </authorList>
    </citation>
    <scope>NUCLEOTIDE SEQUENCE [LARGE SCALE GENOMIC DNA]</scope>
    <source>
        <strain evidence="10 11">PY97M</strain>
    </source>
</reference>
<evidence type="ECO:0000256" key="5">
    <source>
        <dbReference type="ARBA" id="ARBA00023136"/>
    </source>
</evidence>
<comment type="subcellular location">
    <subcellularLocation>
        <location evidence="1">Cell membrane</location>
        <topology evidence="1">Multi-pass membrane protein</topology>
    </subcellularLocation>
</comment>
<keyword evidence="11" id="KW-1185">Reference proteome</keyword>
<evidence type="ECO:0000313" key="10">
    <source>
        <dbReference type="EMBL" id="EPD13176.1"/>
    </source>
</evidence>
<dbReference type="AlphaFoldDB" id="A0AB33Z173"/>
<keyword evidence="2" id="KW-1003">Cell membrane</keyword>
<keyword evidence="5 7" id="KW-0472">Membrane</keyword>
<dbReference type="InterPro" id="IPR003838">
    <property type="entry name" value="ABC3_permease_C"/>
</dbReference>
<dbReference type="GO" id="GO:0022857">
    <property type="term" value="F:transmembrane transporter activity"/>
    <property type="evidence" value="ECO:0007669"/>
    <property type="project" value="TreeGrafter"/>
</dbReference>
<proteinExistence type="inferred from homology"/>
<dbReference type="PANTHER" id="PTHR30572">
    <property type="entry name" value="MEMBRANE COMPONENT OF TRANSPORTER-RELATED"/>
    <property type="match status" value="1"/>
</dbReference>
<dbReference type="Pfam" id="PF02687">
    <property type="entry name" value="FtsX"/>
    <property type="match status" value="1"/>
</dbReference>
<dbReference type="GO" id="GO:0005886">
    <property type="term" value="C:plasma membrane"/>
    <property type="evidence" value="ECO:0007669"/>
    <property type="project" value="UniProtKB-SubCell"/>
</dbReference>
<keyword evidence="3 7" id="KW-0812">Transmembrane</keyword>
<feature type="transmembrane region" description="Helical" evidence="7">
    <location>
        <begin position="331"/>
        <end position="356"/>
    </location>
</feature>
<protein>
    <submittedName>
        <fullName evidence="10">Antimicrobial peptide ABC transporter permease</fullName>
    </submittedName>
</protein>
<evidence type="ECO:0000256" key="1">
    <source>
        <dbReference type="ARBA" id="ARBA00004651"/>
    </source>
</evidence>
<evidence type="ECO:0000313" key="11">
    <source>
        <dbReference type="Proteomes" id="UP000015462"/>
    </source>
</evidence>
<dbReference type="Pfam" id="PF12704">
    <property type="entry name" value="MacB_PCD"/>
    <property type="match status" value="1"/>
</dbReference>
<evidence type="ECO:0000256" key="7">
    <source>
        <dbReference type="SAM" id="Phobius"/>
    </source>
</evidence>
<dbReference type="RefSeq" id="WP_016390317.1">
    <property type="nucleotide sequence ID" value="NZ_KE646807.1"/>
</dbReference>